<gene>
    <name evidence="7" type="ORF">METZ01_LOCUS448176</name>
</gene>
<dbReference type="PANTHER" id="PTHR43370:SF1">
    <property type="entry name" value="GUANOSINE ABC TRANSPORTER PERMEASE PROTEIN NUPQ"/>
    <property type="match status" value="1"/>
</dbReference>
<dbReference type="InterPro" id="IPR001851">
    <property type="entry name" value="ABC_transp_permease"/>
</dbReference>
<reference evidence="7" key="1">
    <citation type="submission" date="2018-05" db="EMBL/GenBank/DDBJ databases">
        <authorList>
            <person name="Lanie J.A."/>
            <person name="Ng W.-L."/>
            <person name="Kazmierczak K.M."/>
            <person name="Andrzejewski T.M."/>
            <person name="Davidsen T.M."/>
            <person name="Wayne K.J."/>
            <person name="Tettelin H."/>
            <person name="Glass J.I."/>
            <person name="Rusch D."/>
            <person name="Podicherti R."/>
            <person name="Tsui H.-C.T."/>
            <person name="Winkler M.E."/>
        </authorList>
    </citation>
    <scope>NUCLEOTIDE SEQUENCE</scope>
</reference>
<evidence type="ECO:0000256" key="3">
    <source>
        <dbReference type="ARBA" id="ARBA00022692"/>
    </source>
</evidence>
<evidence type="ECO:0000256" key="2">
    <source>
        <dbReference type="ARBA" id="ARBA00022475"/>
    </source>
</evidence>
<accession>A0A382ZIM6</accession>
<sequence>MTPLLFAALGEVITEKSGILNIGIEGVMLIGAFTTAFVGINTGNPFWALVCGGAIGIISGMILSFLYVNRGTDQIVTGLMFNIFAFGLTGTLHSLYLGGQVGPVLSA</sequence>
<feature type="non-terminal residue" evidence="7">
    <location>
        <position position="107"/>
    </location>
</feature>
<dbReference type="AlphaFoldDB" id="A0A382ZIM6"/>
<feature type="transmembrane region" description="Helical" evidence="6">
    <location>
        <begin position="75"/>
        <end position="96"/>
    </location>
</feature>
<dbReference type="PANTHER" id="PTHR43370">
    <property type="entry name" value="SUGAR ABC TRANSPORTER INTEGRAL MEMBRANE PROTEIN-RELATED"/>
    <property type="match status" value="1"/>
</dbReference>
<keyword evidence="2" id="KW-1003">Cell membrane</keyword>
<evidence type="ECO:0000256" key="6">
    <source>
        <dbReference type="SAM" id="Phobius"/>
    </source>
</evidence>
<keyword evidence="3 6" id="KW-0812">Transmembrane</keyword>
<feature type="transmembrane region" description="Helical" evidence="6">
    <location>
        <begin position="46"/>
        <end position="68"/>
    </location>
</feature>
<evidence type="ECO:0000256" key="5">
    <source>
        <dbReference type="ARBA" id="ARBA00023136"/>
    </source>
</evidence>
<dbReference type="EMBL" id="UINC01184215">
    <property type="protein sequence ID" value="SVD95322.1"/>
    <property type="molecule type" value="Genomic_DNA"/>
</dbReference>
<keyword evidence="4 6" id="KW-1133">Transmembrane helix</keyword>
<name>A0A382ZIM6_9ZZZZ</name>
<comment type="subcellular location">
    <subcellularLocation>
        <location evidence="1">Cell membrane</location>
        <topology evidence="1">Multi-pass membrane protein</topology>
    </subcellularLocation>
</comment>
<evidence type="ECO:0000256" key="4">
    <source>
        <dbReference type="ARBA" id="ARBA00022989"/>
    </source>
</evidence>
<evidence type="ECO:0000313" key="7">
    <source>
        <dbReference type="EMBL" id="SVD95322.1"/>
    </source>
</evidence>
<dbReference type="GO" id="GO:0022857">
    <property type="term" value="F:transmembrane transporter activity"/>
    <property type="evidence" value="ECO:0007669"/>
    <property type="project" value="InterPro"/>
</dbReference>
<evidence type="ECO:0008006" key="8">
    <source>
        <dbReference type="Google" id="ProtNLM"/>
    </source>
</evidence>
<organism evidence="7">
    <name type="scientific">marine metagenome</name>
    <dbReference type="NCBI Taxonomy" id="408172"/>
    <lineage>
        <taxon>unclassified sequences</taxon>
        <taxon>metagenomes</taxon>
        <taxon>ecological metagenomes</taxon>
    </lineage>
</organism>
<keyword evidence="5 6" id="KW-0472">Membrane</keyword>
<dbReference type="Pfam" id="PF02653">
    <property type="entry name" value="BPD_transp_2"/>
    <property type="match status" value="1"/>
</dbReference>
<evidence type="ECO:0000256" key="1">
    <source>
        <dbReference type="ARBA" id="ARBA00004651"/>
    </source>
</evidence>
<dbReference type="GO" id="GO:0005886">
    <property type="term" value="C:plasma membrane"/>
    <property type="evidence" value="ECO:0007669"/>
    <property type="project" value="UniProtKB-SubCell"/>
</dbReference>
<protein>
    <recommendedName>
        <fullName evidence="8">ABC transporter permease</fullName>
    </recommendedName>
</protein>
<proteinExistence type="predicted"/>
<feature type="transmembrane region" description="Helical" evidence="6">
    <location>
        <begin position="20"/>
        <end position="40"/>
    </location>
</feature>